<accession>A0A316HL44</accession>
<feature type="transmembrane region" description="Helical" evidence="1">
    <location>
        <begin position="24"/>
        <end position="46"/>
    </location>
</feature>
<protein>
    <submittedName>
        <fullName evidence="2">Uncharacterized protein</fullName>
    </submittedName>
</protein>
<reference evidence="2 3" key="1">
    <citation type="submission" date="2018-05" db="EMBL/GenBank/DDBJ databases">
        <title>Genomic Encyclopedia of Type Strains, Phase IV (KMG-IV): sequencing the most valuable type-strain genomes for metagenomic binning, comparative biology and taxonomic classification.</title>
        <authorList>
            <person name="Goeker M."/>
        </authorList>
    </citation>
    <scope>NUCLEOTIDE SEQUENCE [LARGE SCALE GENOMIC DNA]</scope>
    <source>
        <strain evidence="2 3">DSM 45480</strain>
    </source>
</reference>
<proteinExistence type="predicted"/>
<feature type="transmembrane region" description="Helical" evidence="1">
    <location>
        <begin position="556"/>
        <end position="580"/>
    </location>
</feature>
<sequence>MVGLCIGLIFSLYLATIDVGTVRGWWHLIPSVTAIMLAVALAWIGYQPDLKKSALGKPHPKQPRLEDVEAAAQYVKDKYGDDAIRYFQNALLDLASYLVRVDQELSIDGRDLSTTTTLTFRYELHDDRPENSHDENISDEDDSLTKSVDVTKITKNDRKSILVPIVTARKGHLFDKFAARSSSGAKVNLISQYEIRGLLATAIQALFTQHLTQADGNRASLTPDQEHGLRDVMNDVLINAACFVGNTPSRPDTSFKLVDSRSETLADIDHKLSQWPLLFSKDVRSKITRICRVLTYNYLIVAEMTQPEQGNFIVSYEHMVTSDLMRTKREELLRARFGLDPVTIDLPVSRAFQADSFHLQIQAPPGQYVFDHHLEELGSRNKMEQDSFENAQPIRPYMRLYHEEGRSIAHLYVRRQGAHPHTQLSTATSSPHVTAPSFKSVIRFREIPPGSISGIALVSLMTSILIMFFTFARSPFNPTGTFQGAPALILALPAFVAAALGRGVDGRGLARSSLTVSIALGIVVLNSLLSVVFYILNAVNSLPGNVTVTLSFLPQTTLVSTNGLWLTLGLWSTATTIFIYKEKRAQTNYYLNMLTRSAVDNEKKDIQNEREAI</sequence>
<evidence type="ECO:0000313" key="2">
    <source>
        <dbReference type="EMBL" id="PWK81940.1"/>
    </source>
</evidence>
<keyword evidence="1" id="KW-0812">Transmembrane</keyword>
<name>A0A316HL44_9PSEU</name>
<comment type="caution">
    <text evidence="2">The sequence shown here is derived from an EMBL/GenBank/DDBJ whole genome shotgun (WGS) entry which is preliminary data.</text>
</comment>
<feature type="transmembrane region" description="Helical" evidence="1">
    <location>
        <begin position="484"/>
        <end position="501"/>
    </location>
</feature>
<gene>
    <name evidence="2" type="ORF">C8D88_11556</name>
</gene>
<dbReference type="EMBL" id="QGHB01000015">
    <property type="protein sequence ID" value="PWK81940.1"/>
    <property type="molecule type" value="Genomic_DNA"/>
</dbReference>
<evidence type="ECO:0000313" key="3">
    <source>
        <dbReference type="Proteomes" id="UP000246005"/>
    </source>
</evidence>
<dbReference type="Proteomes" id="UP000246005">
    <property type="component" value="Unassembled WGS sequence"/>
</dbReference>
<feature type="transmembrane region" description="Helical" evidence="1">
    <location>
        <begin position="513"/>
        <end position="536"/>
    </location>
</feature>
<keyword evidence="1" id="KW-0472">Membrane</keyword>
<organism evidence="2 3">
    <name type="scientific">Lentzea atacamensis</name>
    <dbReference type="NCBI Taxonomy" id="531938"/>
    <lineage>
        <taxon>Bacteria</taxon>
        <taxon>Bacillati</taxon>
        <taxon>Actinomycetota</taxon>
        <taxon>Actinomycetes</taxon>
        <taxon>Pseudonocardiales</taxon>
        <taxon>Pseudonocardiaceae</taxon>
        <taxon>Lentzea</taxon>
    </lineage>
</organism>
<dbReference type="AlphaFoldDB" id="A0A316HL44"/>
<keyword evidence="1" id="KW-1133">Transmembrane helix</keyword>
<feature type="transmembrane region" description="Helical" evidence="1">
    <location>
        <begin position="452"/>
        <end position="472"/>
    </location>
</feature>
<evidence type="ECO:0000256" key="1">
    <source>
        <dbReference type="SAM" id="Phobius"/>
    </source>
</evidence>